<dbReference type="eggNOG" id="COG4235">
    <property type="taxonomic scope" value="Bacteria"/>
</dbReference>
<feature type="region of interest" description="Disordered" evidence="5">
    <location>
        <begin position="1"/>
        <end position="23"/>
    </location>
</feature>
<feature type="compositionally biased region" description="Pro residues" evidence="5">
    <location>
        <begin position="53"/>
        <end position="63"/>
    </location>
</feature>
<gene>
    <name evidence="7" type="ordered locus">Saro_0302</name>
</gene>
<feature type="region of interest" description="Disordered" evidence="5">
    <location>
        <begin position="45"/>
        <end position="69"/>
    </location>
</feature>
<dbReference type="Pfam" id="PF23914">
    <property type="entry name" value="TPR_CcmH_CycH"/>
    <property type="match status" value="1"/>
</dbReference>
<dbReference type="AlphaFoldDB" id="Q2GBM3"/>
<proteinExistence type="predicted"/>
<dbReference type="RefSeq" id="WP_011443964.1">
    <property type="nucleotide sequence ID" value="NC_007794.1"/>
</dbReference>
<feature type="domain" description="Cytochrome c-type biogenesis protein H TPR" evidence="6">
    <location>
        <begin position="65"/>
        <end position="196"/>
    </location>
</feature>
<evidence type="ECO:0000256" key="3">
    <source>
        <dbReference type="ARBA" id="ARBA00022803"/>
    </source>
</evidence>
<dbReference type="Proteomes" id="UP000009134">
    <property type="component" value="Chromosome"/>
</dbReference>
<evidence type="ECO:0000313" key="7">
    <source>
        <dbReference type="EMBL" id="ABD24750.1"/>
    </source>
</evidence>
<dbReference type="SMART" id="SM00028">
    <property type="entry name" value="TPR"/>
    <property type="match status" value="4"/>
</dbReference>
<evidence type="ECO:0000256" key="4">
    <source>
        <dbReference type="PROSITE-ProRule" id="PRU00339"/>
    </source>
</evidence>
<name>Q2GBM3_NOVAD</name>
<dbReference type="InterPro" id="IPR056413">
    <property type="entry name" value="TPR_CcmH_CycH"/>
</dbReference>
<feature type="repeat" description="TPR" evidence="4">
    <location>
        <begin position="88"/>
        <end position="121"/>
    </location>
</feature>
<sequence>MTEPQSSPDPKPNPEASAEAQGASRLGRAALIAAGVIALGAGGYAMIGRHDSPPPPVEPPPAAPSQQPSVDDVIAKLEKKLAENPDDAEGWRMLGWSYFQTERYAEAATALKKATKLDPEHAETWSFLGEALVLASKEEGRMPRDAKAAFDKAIKLDPKDARARYFQAVALDLSGRHRQAINAWFKLLEDTPADAPYAEDIREVIRNVGERRKIDVEKRLAEAHFAAPANGVITDGPHKAAAAIPGPTSAEMKAAAGLPKGQQEAMIRGMVDGLEAKLEKNPANVDGWIMLMRSRMQLGEPRKAAESLQKALAAFRNDGAASRKLREAASSIGISGA</sequence>
<evidence type="ECO:0000256" key="2">
    <source>
        <dbReference type="ARBA" id="ARBA00022748"/>
    </source>
</evidence>
<accession>Q2GBM3</accession>
<dbReference type="PROSITE" id="PS50005">
    <property type="entry name" value="TPR"/>
    <property type="match status" value="1"/>
</dbReference>
<dbReference type="GO" id="GO:0017004">
    <property type="term" value="P:cytochrome complex assembly"/>
    <property type="evidence" value="ECO:0007669"/>
    <property type="project" value="UniProtKB-KW"/>
</dbReference>
<dbReference type="STRING" id="279238.Saro_0302"/>
<reference evidence="8" key="1">
    <citation type="submission" date="2006-01" db="EMBL/GenBank/DDBJ databases">
        <title>Complete sequence of Novosphingobium aromaticivorans DSM 12444.</title>
        <authorList>
            <consortium name="US DOE Joint Genome Institute"/>
            <person name="Copeland A."/>
            <person name="Lucas S."/>
            <person name="Lapidus A."/>
            <person name="Barry K."/>
            <person name="Detter J.C."/>
            <person name="Glavina T."/>
            <person name="Hammon N."/>
            <person name="Israni S."/>
            <person name="Pitluck S."/>
            <person name="Chain P."/>
            <person name="Malfatti S."/>
            <person name="Shin M."/>
            <person name="Vergez L."/>
            <person name="Schmutz J."/>
            <person name="Larimer F."/>
            <person name="Land M."/>
            <person name="Kyrpides N."/>
            <person name="Ivanova N."/>
            <person name="Fredrickson J."/>
            <person name="Balkwill D."/>
            <person name="Romine M.F."/>
            <person name="Richardson P."/>
        </authorList>
    </citation>
    <scope>NUCLEOTIDE SEQUENCE [LARGE SCALE GENOMIC DNA]</scope>
    <source>
        <strain evidence="8">ATCC 700278 / DSM 12444 / CCUG 56034 / CIP 105152 / NBRC 16084 / F199</strain>
    </source>
</reference>
<dbReference type="InterPro" id="IPR019734">
    <property type="entry name" value="TPR_rpt"/>
</dbReference>
<evidence type="ECO:0000256" key="5">
    <source>
        <dbReference type="SAM" id="MobiDB-lite"/>
    </source>
</evidence>
<keyword evidence="1" id="KW-0677">Repeat</keyword>
<dbReference type="PANTHER" id="PTHR47870:SF1">
    <property type="entry name" value="CYTOCHROME C-TYPE BIOGENESIS PROTEIN CCMH"/>
    <property type="match status" value="1"/>
</dbReference>
<dbReference type="Gene3D" id="1.25.40.10">
    <property type="entry name" value="Tetratricopeptide repeat domain"/>
    <property type="match status" value="2"/>
</dbReference>
<keyword evidence="3 4" id="KW-0802">TPR repeat</keyword>
<protein>
    <submittedName>
        <fullName evidence="7">TPR repeat protein</fullName>
    </submittedName>
</protein>
<dbReference type="SUPFAM" id="SSF48452">
    <property type="entry name" value="TPR-like"/>
    <property type="match status" value="1"/>
</dbReference>
<dbReference type="PANTHER" id="PTHR47870">
    <property type="entry name" value="CYTOCHROME C-TYPE BIOGENESIS PROTEIN CCMH"/>
    <property type="match status" value="1"/>
</dbReference>
<evidence type="ECO:0000313" key="8">
    <source>
        <dbReference type="Proteomes" id="UP000009134"/>
    </source>
</evidence>
<keyword evidence="2" id="KW-0201">Cytochrome c-type biogenesis</keyword>
<evidence type="ECO:0000256" key="1">
    <source>
        <dbReference type="ARBA" id="ARBA00022737"/>
    </source>
</evidence>
<keyword evidence="8" id="KW-1185">Reference proteome</keyword>
<organism evidence="7 8">
    <name type="scientific">Novosphingobium aromaticivorans (strain ATCC 700278 / DSM 12444 / CCUG 56034 / CIP 105152 / NBRC 16084 / F199)</name>
    <dbReference type="NCBI Taxonomy" id="279238"/>
    <lineage>
        <taxon>Bacteria</taxon>
        <taxon>Pseudomonadati</taxon>
        <taxon>Pseudomonadota</taxon>
        <taxon>Alphaproteobacteria</taxon>
        <taxon>Sphingomonadales</taxon>
        <taxon>Sphingomonadaceae</taxon>
        <taxon>Novosphingobium</taxon>
    </lineage>
</organism>
<dbReference type="HOGENOM" id="CLU_036074_4_0_5"/>
<dbReference type="InterPro" id="IPR011990">
    <property type="entry name" value="TPR-like_helical_dom_sf"/>
</dbReference>
<evidence type="ECO:0000259" key="6">
    <source>
        <dbReference type="Pfam" id="PF23914"/>
    </source>
</evidence>
<dbReference type="EMBL" id="CP000248">
    <property type="protein sequence ID" value="ABD24750.1"/>
    <property type="molecule type" value="Genomic_DNA"/>
</dbReference>
<dbReference type="KEGG" id="nar:Saro_0302"/>
<dbReference type="InterPro" id="IPR051263">
    <property type="entry name" value="C-type_cytochrome_biogenesis"/>
</dbReference>